<accession>A0ABD5PA62</accession>
<proteinExistence type="predicted"/>
<gene>
    <name evidence="1" type="ORF">ACFO0N_07555</name>
</gene>
<protein>
    <recommendedName>
        <fullName evidence="3">Small CPxCG-related zinc finger protein</fullName>
    </recommendedName>
</protein>
<name>A0ABD5PA62_9EURY</name>
<reference evidence="1 2" key="1">
    <citation type="journal article" date="2019" name="Int. J. Syst. Evol. Microbiol.">
        <title>The Global Catalogue of Microorganisms (GCM) 10K type strain sequencing project: providing services to taxonomists for standard genome sequencing and annotation.</title>
        <authorList>
            <consortium name="The Broad Institute Genomics Platform"/>
            <consortium name="The Broad Institute Genome Sequencing Center for Infectious Disease"/>
            <person name="Wu L."/>
            <person name="Ma J."/>
        </authorList>
    </citation>
    <scope>NUCLEOTIDE SEQUENCE [LARGE SCALE GENOMIC DNA]</scope>
    <source>
        <strain evidence="1 2">CGMCC 1.12553</strain>
    </source>
</reference>
<comment type="caution">
    <text evidence="1">The sequence shown here is derived from an EMBL/GenBank/DDBJ whole genome shotgun (WGS) entry which is preliminary data.</text>
</comment>
<evidence type="ECO:0000313" key="1">
    <source>
        <dbReference type="EMBL" id="MFC4357802.1"/>
    </source>
</evidence>
<dbReference type="AlphaFoldDB" id="A0ABD5PA62"/>
<dbReference type="EMBL" id="JBHSDS010000005">
    <property type="protein sequence ID" value="MFC4357802.1"/>
    <property type="molecule type" value="Genomic_DNA"/>
</dbReference>
<organism evidence="1 2">
    <name type="scientific">Halobium salinum</name>
    <dbReference type="NCBI Taxonomy" id="1364940"/>
    <lineage>
        <taxon>Archaea</taxon>
        <taxon>Methanobacteriati</taxon>
        <taxon>Methanobacteriota</taxon>
        <taxon>Stenosarchaea group</taxon>
        <taxon>Halobacteria</taxon>
        <taxon>Halobacteriales</taxon>
        <taxon>Haloferacaceae</taxon>
        <taxon>Halobium</taxon>
    </lineage>
</organism>
<sequence length="50" mass="5787">MPHCLNCESFVTQRYVAVFEPDGFENPRVCPNCEDIIRDGNDVRKARSTR</sequence>
<dbReference type="Proteomes" id="UP001595921">
    <property type="component" value="Unassembled WGS sequence"/>
</dbReference>
<dbReference type="Pfam" id="PF24444">
    <property type="entry name" value="DUF7563"/>
    <property type="match status" value="1"/>
</dbReference>
<evidence type="ECO:0008006" key="3">
    <source>
        <dbReference type="Google" id="ProtNLM"/>
    </source>
</evidence>
<evidence type="ECO:0000313" key="2">
    <source>
        <dbReference type="Proteomes" id="UP001595921"/>
    </source>
</evidence>
<dbReference type="RefSeq" id="WP_267624535.1">
    <property type="nucleotide sequence ID" value="NZ_JAODIW010000009.1"/>
</dbReference>
<dbReference type="InterPro" id="IPR055985">
    <property type="entry name" value="DUF7563"/>
</dbReference>
<keyword evidence="2" id="KW-1185">Reference proteome</keyword>